<feature type="transmembrane region" description="Helical" evidence="7">
    <location>
        <begin position="51"/>
        <end position="76"/>
    </location>
</feature>
<proteinExistence type="inferred from homology"/>
<comment type="subcellular location">
    <subcellularLocation>
        <location evidence="1">Membrane</location>
        <topology evidence="1">Multi-pass membrane protein</topology>
    </subcellularLocation>
</comment>
<evidence type="ECO:0000313" key="10">
    <source>
        <dbReference type="Proteomes" id="UP000054321"/>
    </source>
</evidence>
<comment type="similarity">
    <text evidence="5">Belongs to the SAT4 family.</text>
</comment>
<dbReference type="AlphaFoldDB" id="A0A0C3H0U8"/>
<feature type="transmembrane region" description="Helical" evidence="7">
    <location>
        <begin position="245"/>
        <end position="273"/>
    </location>
</feature>
<reference evidence="9 10" key="1">
    <citation type="submission" date="2014-04" db="EMBL/GenBank/DDBJ databases">
        <authorList>
            <consortium name="DOE Joint Genome Institute"/>
            <person name="Kuo A."/>
            <person name="Martino E."/>
            <person name="Perotto S."/>
            <person name="Kohler A."/>
            <person name="Nagy L.G."/>
            <person name="Floudas D."/>
            <person name="Copeland A."/>
            <person name="Barry K.W."/>
            <person name="Cichocki N."/>
            <person name="Veneault-Fourrey C."/>
            <person name="LaButti K."/>
            <person name="Lindquist E.A."/>
            <person name="Lipzen A."/>
            <person name="Lundell T."/>
            <person name="Morin E."/>
            <person name="Murat C."/>
            <person name="Sun H."/>
            <person name="Tunlid A."/>
            <person name="Henrissat B."/>
            <person name="Grigoriev I.V."/>
            <person name="Hibbett D.S."/>
            <person name="Martin F."/>
            <person name="Nordberg H.P."/>
            <person name="Cantor M.N."/>
            <person name="Hua S.X."/>
        </authorList>
    </citation>
    <scope>NUCLEOTIDE SEQUENCE [LARGE SCALE GENOMIC DNA]</scope>
    <source>
        <strain evidence="9 10">Zn</strain>
    </source>
</reference>
<sequence>MATPGSPEYDAESHVSIVLVPSVVFLVIGPLAVTIRLWSRLRTAGKIGADDLTICVSLVFAMACSAVLVVACHYGYGKHLSTLTVNNREKALMFFYFSQFTYKISINATKASILLLYLRIFVQNQFRLICWTLLGFVAAFGTATTLASIFQCTPIPRTWNKNIQGVCLNTVIFWYTNAGFSIAGDLILLVLPMPVLYNLKLPLNQRIALMLVFSLGAFIIVTSILRMTTLNTTAKSPDPTYECQATMWTVLEANVAIICACLPMCRILLAALFPQVFSLSTSRTGEAGAYGNLSKQRQGISNNNSTGLVPSVIKSNMHSSVVSGRRDSGEEYILQDRSERGAKDDESGGITKVTQFTVRYDDDRSS</sequence>
<dbReference type="Pfam" id="PF20684">
    <property type="entry name" value="Fung_rhodopsin"/>
    <property type="match status" value="1"/>
</dbReference>
<feature type="region of interest" description="Disordered" evidence="6">
    <location>
        <begin position="319"/>
        <end position="349"/>
    </location>
</feature>
<dbReference type="EMBL" id="KN832885">
    <property type="protein sequence ID" value="KIM96091.1"/>
    <property type="molecule type" value="Genomic_DNA"/>
</dbReference>
<gene>
    <name evidence="9" type="ORF">OIDMADRAFT_148582</name>
</gene>
<evidence type="ECO:0000256" key="3">
    <source>
        <dbReference type="ARBA" id="ARBA00022989"/>
    </source>
</evidence>
<dbReference type="HOGENOM" id="CLU_028200_0_2_1"/>
<evidence type="ECO:0000256" key="2">
    <source>
        <dbReference type="ARBA" id="ARBA00022692"/>
    </source>
</evidence>
<evidence type="ECO:0000259" key="8">
    <source>
        <dbReference type="Pfam" id="PF20684"/>
    </source>
</evidence>
<evidence type="ECO:0000313" key="9">
    <source>
        <dbReference type="EMBL" id="KIM96091.1"/>
    </source>
</evidence>
<keyword evidence="10" id="KW-1185">Reference proteome</keyword>
<dbReference type="PANTHER" id="PTHR33048:SF55">
    <property type="entry name" value="INTEGRAL MEMBRANE PROTEIN"/>
    <property type="match status" value="1"/>
</dbReference>
<name>A0A0C3H0U8_OIDMZ</name>
<reference evidence="10" key="2">
    <citation type="submission" date="2015-01" db="EMBL/GenBank/DDBJ databases">
        <title>Evolutionary Origins and Diversification of the Mycorrhizal Mutualists.</title>
        <authorList>
            <consortium name="DOE Joint Genome Institute"/>
            <consortium name="Mycorrhizal Genomics Consortium"/>
            <person name="Kohler A."/>
            <person name="Kuo A."/>
            <person name="Nagy L.G."/>
            <person name="Floudas D."/>
            <person name="Copeland A."/>
            <person name="Barry K.W."/>
            <person name="Cichocki N."/>
            <person name="Veneault-Fourrey C."/>
            <person name="LaButti K."/>
            <person name="Lindquist E.A."/>
            <person name="Lipzen A."/>
            <person name="Lundell T."/>
            <person name="Morin E."/>
            <person name="Murat C."/>
            <person name="Riley R."/>
            <person name="Ohm R."/>
            <person name="Sun H."/>
            <person name="Tunlid A."/>
            <person name="Henrissat B."/>
            <person name="Grigoriev I.V."/>
            <person name="Hibbett D.S."/>
            <person name="Martin F."/>
        </authorList>
    </citation>
    <scope>NUCLEOTIDE SEQUENCE [LARGE SCALE GENOMIC DNA]</scope>
    <source>
        <strain evidence="10">Zn</strain>
    </source>
</reference>
<protein>
    <recommendedName>
        <fullName evidence="8">Rhodopsin domain-containing protein</fullName>
    </recommendedName>
</protein>
<evidence type="ECO:0000256" key="1">
    <source>
        <dbReference type="ARBA" id="ARBA00004141"/>
    </source>
</evidence>
<feature type="domain" description="Rhodopsin" evidence="8">
    <location>
        <begin position="35"/>
        <end position="270"/>
    </location>
</feature>
<feature type="compositionally biased region" description="Basic and acidic residues" evidence="6">
    <location>
        <begin position="324"/>
        <end position="346"/>
    </location>
</feature>
<dbReference type="GO" id="GO:0016020">
    <property type="term" value="C:membrane"/>
    <property type="evidence" value="ECO:0007669"/>
    <property type="project" value="UniProtKB-SubCell"/>
</dbReference>
<dbReference type="InParanoid" id="A0A0C3H0U8"/>
<accession>A0A0C3H0U8</accession>
<dbReference type="OrthoDB" id="5401779at2759"/>
<evidence type="ECO:0000256" key="4">
    <source>
        <dbReference type="ARBA" id="ARBA00023136"/>
    </source>
</evidence>
<keyword evidence="4 7" id="KW-0472">Membrane</keyword>
<evidence type="ECO:0000256" key="5">
    <source>
        <dbReference type="ARBA" id="ARBA00038359"/>
    </source>
</evidence>
<feature type="transmembrane region" description="Helical" evidence="7">
    <location>
        <begin position="171"/>
        <end position="195"/>
    </location>
</feature>
<dbReference type="Proteomes" id="UP000054321">
    <property type="component" value="Unassembled WGS sequence"/>
</dbReference>
<keyword evidence="3 7" id="KW-1133">Transmembrane helix</keyword>
<organism evidence="9 10">
    <name type="scientific">Oidiodendron maius (strain Zn)</name>
    <dbReference type="NCBI Taxonomy" id="913774"/>
    <lineage>
        <taxon>Eukaryota</taxon>
        <taxon>Fungi</taxon>
        <taxon>Dikarya</taxon>
        <taxon>Ascomycota</taxon>
        <taxon>Pezizomycotina</taxon>
        <taxon>Leotiomycetes</taxon>
        <taxon>Leotiomycetes incertae sedis</taxon>
        <taxon>Myxotrichaceae</taxon>
        <taxon>Oidiodendron</taxon>
    </lineage>
</organism>
<keyword evidence="2 7" id="KW-0812">Transmembrane</keyword>
<feature type="transmembrane region" description="Helical" evidence="7">
    <location>
        <begin position="207"/>
        <end position="225"/>
    </location>
</feature>
<feature type="transmembrane region" description="Helical" evidence="7">
    <location>
        <begin position="130"/>
        <end position="151"/>
    </location>
</feature>
<dbReference type="PANTHER" id="PTHR33048">
    <property type="entry name" value="PTH11-LIKE INTEGRAL MEMBRANE PROTEIN (AFU_ORTHOLOGUE AFUA_5G11245)"/>
    <property type="match status" value="1"/>
</dbReference>
<evidence type="ECO:0000256" key="7">
    <source>
        <dbReference type="SAM" id="Phobius"/>
    </source>
</evidence>
<dbReference type="InterPro" id="IPR052337">
    <property type="entry name" value="SAT4-like"/>
</dbReference>
<feature type="transmembrane region" description="Helical" evidence="7">
    <location>
        <begin position="15"/>
        <end position="39"/>
    </location>
</feature>
<evidence type="ECO:0000256" key="6">
    <source>
        <dbReference type="SAM" id="MobiDB-lite"/>
    </source>
</evidence>
<dbReference type="InterPro" id="IPR049326">
    <property type="entry name" value="Rhodopsin_dom_fungi"/>
</dbReference>